<keyword evidence="4 11" id="KW-0597">Phosphoprotein</keyword>
<dbReference type="EC" id="2.7.13.3" evidence="3"/>
<dbReference type="SUPFAM" id="SSF49785">
    <property type="entry name" value="Galactose-binding domain-like"/>
    <property type="match status" value="1"/>
</dbReference>
<dbReference type="InterPro" id="IPR001789">
    <property type="entry name" value="Sig_transdc_resp-reg_receiver"/>
</dbReference>
<keyword evidence="12" id="KW-0472">Membrane</keyword>
<sequence length="1032" mass="113564">MLQSRRIRFAFLFAIVLALSAALALPVYWLSPDKAEPAAKDGVLDLRGWSLDTDGTVRLNGIWSLYRERLLSSADGGAAGPELLAKVPGVWTGYGMPGRDYATYRLQVLMSETVGPLALHIPAIAPAYKVVINGRVVAATGEIAADGSQVHAAYAPKTVAFDPPGKEFELFVQVANGIYPQGGIWYSMTLGTERDMLNMKQRQWMIDMAVFGGGALLGLYQMMVFLLRHAERSTLYFGVCCLLGAVRQWVVGGIYLVDIFPAVDIGLIIRLEYLTYYGGITMALLFVRELFPQEFNRSLIKTLAWIGCAFIGTVVLLPAEMFTSLLWVYKLVSLVCLAYFIYGFSLALWRGRGGALLQLFGWLVFMAAAVHDILYSNSQIVWIDLQLVPYGYILLVFIEAMELARRFTNAFRVIGAMSEELMAMNRMKDEFLANTSHELKTPLHGILNLSQALAEEKYGPLSGIQREQLGGVVSVARRLSNLINDILDLSRLKNKGIQLQPRSVDIRAVVTAQQEVFRHYIGSKPVTLRLEWPETLPHAFADERRLLQILYNLIGNAIKFTPAGEVKVSAQASGHMLHIAVADTGIGIPAEKQEIIFQSFEQFGTSVAREYGGAGLGLGIARQLVELHGGTISVASEFGKGSVFTFTLPVSEESGDQTAEFRPAADDGAAAARLPAEWPKTAAETRVPGLTANPEQGILAVDDDPVNLRVIMAALKDEPYEVFTASGGEEALALLSSGRCPVGLVILDVMMPGLSGYETCRAIRQTHALSELPVLLTTVRSEPEDVMFGFEAGANDFLTKPFHPYELRARAQTLLQMKRSAEEAVRSEMAFLQAQIKPHFLYNALNTIVTFSLEEPQTAHNLLLQLSRYLRGSFDFKNKERLVPLRKELELTDAYLRIEQARFGKRLRIRIEVDDSADCLLPPLSIQPLVENAVRHGVTRKDEGGTVTVTVRKDGEDTVIAVEDDGVGIAAPHEDLLAQEAGREGGVGLKNIHQRLLRLYGKGLDISSGAAGTRITVRIPPAAGKEWRRERS</sequence>
<dbReference type="GO" id="GO:0000155">
    <property type="term" value="F:phosphorelay sensor kinase activity"/>
    <property type="evidence" value="ECO:0007669"/>
    <property type="project" value="InterPro"/>
</dbReference>
<feature type="transmembrane region" description="Helical" evidence="12">
    <location>
        <begin position="234"/>
        <end position="255"/>
    </location>
</feature>
<organism evidence="15 16">
    <name type="scientific">Paenibacillus thalictri</name>
    <dbReference type="NCBI Taxonomy" id="2527873"/>
    <lineage>
        <taxon>Bacteria</taxon>
        <taxon>Bacillati</taxon>
        <taxon>Bacillota</taxon>
        <taxon>Bacilli</taxon>
        <taxon>Bacillales</taxon>
        <taxon>Paenibacillaceae</taxon>
        <taxon>Paenibacillus</taxon>
    </lineage>
</organism>
<dbReference type="InterPro" id="IPR005467">
    <property type="entry name" value="His_kinase_dom"/>
</dbReference>
<dbReference type="InterPro" id="IPR003594">
    <property type="entry name" value="HATPase_dom"/>
</dbReference>
<gene>
    <name evidence="15" type="ORF">EYB31_11175</name>
</gene>
<dbReference type="Pfam" id="PF06580">
    <property type="entry name" value="His_kinase"/>
    <property type="match status" value="1"/>
</dbReference>
<keyword evidence="16" id="KW-1185">Reference proteome</keyword>
<evidence type="ECO:0000259" key="14">
    <source>
        <dbReference type="PROSITE" id="PS50110"/>
    </source>
</evidence>
<keyword evidence="12" id="KW-0812">Transmembrane</keyword>
<dbReference type="EMBL" id="SIRE01000007">
    <property type="protein sequence ID" value="TBL79465.1"/>
    <property type="molecule type" value="Genomic_DNA"/>
</dbReference>
<protein>
    <recommendedName>
        <fullName evidence="10">Circadian input-output histidine kinase CikA</fullName>
        <ecNumber evidence="3">2.7.13.3</ecNumber>
    </recommendedName>
</protein>
<comment type="caution">
    <text evidence="15">The sequence shown here is derived from an EMBL/GenBank/DDBJ whole genome shotgun (WGS) entry which is preliminary data.</text>
</comment>
<dbReference type="InterPro" id="IPR003661">
    <property type="entry name" value="HisK_dim/P_dom"/>
</dbReference>
<dbReference type="SMART" id="SM00387">
    <property type="entry name" value="HATPase_c"/>
    <property type="match status" value="2"/>
</dbReference>
<evidence type="ECO:0000256" key="5">
    <source>
        <dbReference type="ARBA" id="ARBA00022679"/>
    </source>
</evidence>
<dbReference type="Pfam" id="PF00072">
    <property type="entry name" value="Response_reg"/>
    <property type="match status" value="1"/>
</dbReference>
<evidence type="ECO:0000256" key="6">
    <source>
        <dbReference type="ARBA" id="ARBA00022741"/>
    </source>
</evidence>
<dbReference type="CDD" id="cd00082">
    <property type="entry name" value="HisKA"/>
    <property type="match status" value="1"/>
</dbReference>
<dbReference type="InterPro" id="IPR004358">
    <property type="entry name" value="Sig_transdc_His_kin-like_C"/>
</dbReference>
<dbReference type="InterPro" id="IPR011623">
    <property type="entry name" value="7TMR_DISM_rcpt_extracell_dom1"/>
</dbReference>
<comment type="similarity">
    <text evidence="2">In the N-terminal section; belongs to the phytochrome family.</text>
</comment>
<dbReference type="AlphaFoldDB" id="A0A4Q9DTJ6"/>
<keyword evidence="8" id="KW-0067">ATP-binding</keyword>
<dbReference type="Pfam" id="PF02518">
    <property type="entry name" value="HATPase_c"/>
    <property type="match status" value="2"/>
</dbReference>
<dbReference type="PROSITE" id="PS50109">
    <property type="entry name" value="HIS_KIN"/>
    <property type="match status" value="1"/>
</dbReference>
<evidence type="ECO:0000256" key="10">
    <source>
        <dbReference type="ARBA" id="ARBA00074306"/>
    </source>
</evidence>
<dbReference type="SUPFAM" id="SSF55874">
    <property type="entry name" value="ATPase domain of HSP90 chaperone/DNA topoisomerase II/histidine kinase"/>
    <property type="match status" value="2"/>
</dbReference>
<keyword evidence="6" id="KW-0547">Nucleotide-binding</keyword>
<feature type="modified residue" description="4-aspartylphosphate" evidence="11">
    <location>
        <position position="748"/>
    </location>
</feature>
<dbReference type="Pfam" id="PF07695">
    <property type="entry name" value="7TMR-DISM_7TM"/>
    <property type="match status" value="1"/>
</dbReference>
<keyword evidence="5" id="KW-0808">Transferase</keyword>
<dbReference type="InterPro" id="IPR010559">
    <property type="entry name" value="Sig_transdc_His_kin_internal"/>
</dbReference>
<dbReference type="SUPFAM" id="SSF52172">
    <property type="entry name" value="CheY-like"/>
    <property type="match status" value="1"/>
</dbReference>
<evidence type="ECO:0000256" key="8">
    <source>
        <dbReference type="ARBA" id="ARBA00022840"/>
    </source>
</evidence>
<dbReference type="SUPFAM" id="SSF47384">
    <property type="entry name" value="Homodimeric domain of signal transducing histidine kinase"/>
    <property type="match status" value="1"/>
</dbReference>
<dbReference type="Gene3D" id="3.40.50.2300">
    <property type="match status" value="1"/>
</dbReference>
<dbReference type="CDD" id="cd16922">
    <property type="entry name" value="HATPase_EvgS-ArcB-TorS-like"/>
    <property type="match status" value="1"/>
</dbReference>
<accession>A0A4Q9DTJ6</accession>
<dbReference type="Gene3D" id="3.30.565.10">
    <property type="entry name" value="Histidine kinase-like ATPase, C-terminal domain"/>
    <property type="match status" value="2"/>
</dbReference>
<dbReference type="PANTHER" id="PTHR43047:SF72">
    <property type="entry name" value="OSMOSENSING HISTIDINE PROTEIN KINASE SLN1"/>
    <property type="match status" value="1"/>
</dbReference>
<evidence type="ECO:0000259" key="13">
    <source>
        <dbReference type="PROSITE" id="PS50109"/>
    </source>
</evidence>
<dbReference type="PROSITE" id="PS50110">
    <property type="entry name" value="RESPONSE_REGULATORY"/>
    <property type="match status" value="1"/>
</dbReference>
<dbReference type="InterPro" id="IPR011006">
    <property type="entry name" value="CheY-like_superfamily"/>
</dbReference>
<feature type="domain" description="Response regulatory" evidence="14">
    <location>
        <begin position="697"/>
        <end position="815"/>
    </location>
</feature>
<dbReference type="FunFam" id="3.30.565.10:FF:000010">
    <property type="entry name" value="Sensor histidine kinase RcsC"/>
    <property type="match status" value="1"/>
</dbReference>
<feature type="transmembrane region" description="Helical" evidence="12">
    <location>
        <begin position="299"/>
        <end position="319"/>
    </location>
</feature>
<dbReference type="InterPro" id="IPR036097">
    <property type="entry name" value="HisK_dim/P_sf"/>
</dbReference>
<feature type="transmembrane region" description="Helical" evidence="12">
    <location>
        <begin position="267"/>
        <end position="287"/>
    </location>
</feature>
<dbReference type="InterPro" id="IPR036890">
    <property type="entry name" value="HATPase_C_sf"/>
</dbReference>
<dbReference type="SMART" id="SM00448">
    <property type="entry name" value="REC"/>
    <property type="match status" value="1"/>
</dbReference>
<dbReference type="GO" id="GO:0005524">
    <property type="term" value="F:ATP binding"/>
    <property type="evidence" value="ECO:0007669"/>
    <property type="project" value="UniProtKB-KW"/>
</dbReference>
<keyword evidence="12" id="KW-1133">Transmembrane helix</keyword>
<evidence type="ECO:0000256" key="4">
    <source>
        <dbReference type="ARBA" id="ARBA00022553"/>
    </source>
</evidence>
<keyword evidence="9" id="KW-0902">Two-component regulatory system</keyword>
<evidence type="ECO:0000256" key="2">
    <source>
        <dbReference type="ARBA" id="ARBA00006402"/>
    </source>
</evidence>
<proteinExistence type="inferred from homology"/>
<evidence type="ECO:0000256" key="11">
    <source>
        <dbReference type="PROSITE-ProRule" id="PRU00169"/>
    </source>
</evidence>
<evidence type="ECO:0000256" key="12">
    <source>
        <dbReference type="SAM" id="Phobius"/>
    </source>
</evidence>
<feature type="transmembrane region" description="Helical" evidence="12">
    <location>
        <begin position="356"/>
        <end position="374"/>
    </location>
</feature>
<dbReference type="OrthoDB" id="9809348at2"/>
<dbReference type="PRINTS" id="PR00344">
    <property type="entry name" value="BCTRLSENSOR"/>
</dbReference>
<dbReference type="GO" id="GO:0009927">
    <property type="term" value="F:histidine phosphotransfer kinase activity"/>
    <property type="evidence" value="ECO:0007669"/>
    <property type="project" value="TreeGrafter"/>
</dbReference>
<evidence type="ECO:0000256" key="1">
    <source>
        <dbReference type="ARBA" id="ARBA00000085"/>
    </source>
</evidence>
<evidence type="ECO:0000256" key="9">
    <source>
        <dbReference type="ARBA" id="ARBA00023012"/>
    </source>
</evidence>
<keyword evidence="7" id="KW-0418">Kinase</keyword>
<dbReference type="RefSeq" id="WP_131013409.1">
    <property type="nucleotide sequence ID" value="NZ_SIRE01000007.1"/>
</dbReference>
<evidence type="ECO:0000256" key="7">
    <source>
        <dbReference type="ARBA" id="ARBA00022777"/>
    </source>
</evidence>
<dbReference type="SMART" id="SM00388">
    <property type="entry name" value="HisKA"/>
    <property type="match status" value="1"/>
</dbReference>
<dbReference type="Gene3D" id="1.10.287.130">
    <property type="match status" value="1"/>
</dbReference>
<feature type="domain" description="Histidine kinase" evidence="13">
    <location>
        <begin position="434"/>
        <end position="652"/>
    </location>
</feature>
<evidence type="ECO:0000313" key="15">
    <source>
        <dbReference type="EMBL" id="TBL79465.1"/>
    </source>
</evidence>
<dbReference type="Proteomes" id="UP000293142">
    <property type="component" value="Unassembled WGS sequence"/>
</dbReference>
<feature type="transmembrane region" description="Helical" evidence="12">
    <location>
        <begin position="325"/>
        <end position="349"/>
    </location>
</feature>
<feature type="transmembrane region" description="Helical" evidence="12">
    <location>
        <begin position="204"/>
        <end position="227"/>
    </location>
</feature>
<dbReference type="GO" id="GO:0005886">
    <property type="term" value="C:plasma membrane"/>
    <property type="evidence" value="ECO:0007669"/>
    <property type="project" value="TreeGrafter"/>
</dbReference>
<dbReference type="Pfam" id="PF00512">
    <property type="entry name" value="HisKA"/>
    <property type="match status" value="1"/>
</dbReference>
<reference evidence="15 16" key="1">
    <citation type="submission" date="2019-02" db="EMBL/GenBank/DDBJ databases">
        <title>Paenibacillus sp. nov., isolated from surface-sterilized tissue of Thalictrum simplex L.</title>
        <authorList>
            <person name="Tuo L."/>
        </authorList>
    </citation>
    <scope>NUCLEOTIDE SEQUENCE [LARGE SCALE GENOMIC DNA]</scope>
    <source>
        <strain evidence="15 16">N2SHLJ1</strain>
    </source>
</reference>
<evidence type="ECO:0000313" key="16">
    <source>
        <dbReference type="Proteomes" id="UP000293142"/>
    </source>
</evidence>
<dbReference type="PANTHER" id="PTHR43047">
    <property type="entry name" value="TWO-COMPONENT HISTIDINE PROTEIN KINASE"/>
    <property type="match status" value="1"/>
</dbReference>
<name>A0A4Q9DTJ6_9BACL</name>
<dbReference type="InterPro" id="IPR008979">
    <property type="entry name" value="Galactose-bd-like_sf"/>
</dbReference>
<comment type="catalytic activity">
    <reaction evidence="1">
        <text>ATP + protein L-histidine = ADP + protein N-phospho-L-histidine.</text>
        <dbReference type="EC" id="2.7.13.3"/>
    </reaction>
</comment>
<evidence type="ECO:0000256" key="3">
    <source>
        <dbReference type="ARBA" id="ARBA00012438"/>
    </source>
</evidence>